<proteinExistence type="predicted"/>
<name>A0A381WIN5_9ZZZZ</name>
<gene>
    <name evidence="1" type="ORF">METZ01_LOCUS104671</name>
</gene>
<reference evidence="1" key="1">
    <citation type="submission" date="2018-05" db="EMBL/GenBank/DDBJ databases">
        <authorList>
            <person name="Lanie J.A."/>
            <person name="Ng W.-L."/>
            <person name="Kazmierczak K.M."/>
            <person name="Andrzejewski T.M."/>
            <person name="Davidsen T.M."/>
            <person name="Wayne K.J."/>
            <person name="Tettelin H."/>
            <person name="Glass J.I."/>
            <person name="Rusch D."/>
            <person name="Podicherti R."/>
            <person name="Tsui H.-C.T."/>
            <person name="Winkler M.E."/>
        </authorList>
    </citation>
    <scope>NUCLEOTIDE SEQUENCE</scope>
</reference>
<dbReference type="EMBL" id="UINC01011792">
    <property type="protein sequence ID" value="SVA51817.1"/>
    <property type="molecule type" value="Genomic_DNA"/>
</dbReference>
<accession>A0A381WIN5</accession>
<organism evidence="1">
    <name type="scientific">marine metagenome</name>
    <dbReference type="NCBI Taxonomy" id="408172"/>
    <lineage>
        <taxon>unclassified sequences</taxon>
        <taxon>metagenomes</taxon>
        <taxon>ecological metagenomes</taxon>
    </lineage>
</organism>
<dbReference type="AlphaFoldDB" id="A0A381WIN5"/>
<sequence length="35" mass="4097">MIKKIGDALEIKRTEVSKTFVAQRKEMEKTDEEDV</sequence>
<evidence type="ECO:0000313" key="1">
    <source>
        <dbReference type="EMBL" id="SVA51817.1"/>
    </source>
</evidence>
<protein>
    <submittedName>
        <fullName evidence="1">Uncharacterized protein</fullName>
    </submittedName>
</protein>